<dbReference type="PANTHER" id="PTHR30055">
    <property type="entry name" value="HTH-TYPE TRANSCRIPTIONAL REGULATOR RUTR"/>
    <property type="match status" value="1"/>
</dbReference>
<dbReference type="Gene3D" id="1.10.10.60">
    <property type="entry name" value="Homeodomain-like"/>
    <property type="match status" value="2"/>
</dbReference>
<dbReference type="PRINTS" id="PR00455">
    <property type="entry name" value="HTHTETR"/>
</dbReference>
<proteinExistence type="predicted"/>
<evidence type="ECO:0000259" key="5">
    <source>
        <dbReference type="PROSITE" id="PS50977"/>
    </source>
</evidence>
<organism evidence="6 7">
    <name type="scientific">Methylobacterium durans</name>
    <dbReference type="NCBI Taxonomy" id="2202825"/>
    <lineage>
        <taxon>Bacteria</taxon>
        <taxon>Pseudomonadati</taxon>
        <taxon>Pseudomonadota</taxon>
        <taxon>Alphaproteobacteria</taxon>
        <taxon>Hyphomicrobiales</taxon>
        <taxon>Methylobacteriaceae</taxon>
        <taxon>Methylobacterium</taxon>
    </lineage>
</organism>
<evidence type="ECO:0000313" key="6">
    <source>
        <dbReference type="EMBL" id="AWN41240.1"/>
    </source>
</evidence>
<feature type="DNA-binding region" description="H-T-H motif" evidence="4">
    <location>
        <begin position="39"/>
        <end position="58"/>
    </location>
</feature>
<dbReference type="OrthoDB" id="9811084at2"/>
<dbReference type="RefSeq" id="WP_109890068.1">
    <property type="nucleotide sequence ID" value="NZ_CP029550.1"/>
</dbReference>
<evidence type="ECO:0000256" key="4">
    <source>
        <dbReference type="PROSITE-ProRule" id="PRU00335"/>
    </source>
</evidence>
<evidence type="ECO:0000256" key="1">
    <source>
        <dbReference type="ARBA" id="ARBA00023015"/>
    </source>
</evidence>
<dbReference type="EMBL" id="CP029550">
    <property type="protein sequence ID" value="AWN41240.1"/>
    <property type="molecule type" value="Genomic_DNA"/>
</dbReference>
<dbReference type="InterPro" id="IPR009057">
    <property type="entry name" value="Homeodomain-like_sf"/>
</dbReference>
<keyword evidence="7" id="KW-1185">Reference proteome</keyword>
<reference evidence="7" key="1">
    <citation type="submission" date="2018-05" db="EMBL/GenBank/DDBJ databases">
        <title>Complete Genome Sequence of Methylobacterium sp. 17SD2-17.</title>
        <authorList>
            <person name="Srinivasan S."/>
        </authorList>
    </citation>
    <scope>NUCLEOTIDE SEQUENCE [LARGE SCALE GENOMIC DNA]</scope>
    <source>
        <strain evidence="7">17SD2-17</strain>
    </source>
</reference>
<dbReference type="Proteomes" id="UP000245926">
    <property type="component" value="Chromosome"/>
</dbReference>
<keyword evidence="3" id="KW-0804">Transcription</keyword>
<dbReference type="PROSITE" id="PS50977">
    <property type="entry name" value="HTH_TETR_2"/>
    <property type="match status" value="2"/>
</dbReference>
<evidence type="ECO:0000256" key="3">
    <source>
        <dbReference type="ARBA" id="ARBA00023163"/>
    </source>
</evidence>
<feature type="DNA-binding region" description="H-T-H motif" evidence="4">
    <location>
        <begin position="245"/>
        <end position="264"/>
    </location>
</feature>
<keyword evidence="2 4" id="KW-0238">DNA-binding</keyword>
<dbReference type="AlphaFoldDB" id="A0A2U8W6T7"/>
<dbReference type="PANTHER" id="PTHR30055:SF234">
    <property type="entry name" value="HTH-TYPE TRANSCRIPTIONAL REGULATOR BETI"/>
    <property type="match status" value="1"/>
</dbReference>
<sequence length="411" mass="44891">MSDTTSSVPRQTKRFAEKRQAILDAAAKRFNERGIRGTSLADVSGSVGLMTNSITYYYRRKEDLAAACFLAKIAWLDALIAEAEAEPTPEARLRGFLDRYARGLAAMAAGERPALIRFHDVRALPSPQAGTVFAAYNAFYRRMRALLVGPEALPGLDRIARNARTHLLVSVVQTLRVWIERYEPDDYARVAERVADLLLRGLAGPESPWPPTRRVEVPAPEAGPTDAFLRAATILINEQGYRGASVEKISAQLRVTKGSFYHHNDNKDDLVANCFTRTFDRIRRTQDAAEAAGGTGWERLGALSCALVRHQLSESGPLLRWIAVGALPDNLRGGVTGTMHRLWDRVAFPIVDGVADGSIRACDPAIAAQVVNSMIDAASELDAWAEGIDAAAAERHYVHPLLAGFYATEAG</sequence>
<dbReference type="Pfam" id="PF00440">
    <property type="entry name" value="TetR_N"/>
    <property type="match status" value="2"/>
</dbReference>
<accession>A0A2U8W6T7</accession>
<feature type="domain" description="HTH tetR-type" evidence="5">
    <location>
        <begin position="16"/>
        <end position="76"/>
    </location>
</feature>
<dbReference type="GO" id="GO:0000976">
    <property type="term" value="F:transcription cis-regulatory region binding"/>
    <property type="evidence" value="ECO:0007669"/>
    <property type="project" value="TreeGrafter"/>
</dbReference>
<dbReference type="InterPro" id="IPR001647">
    <property type="entry name" value="HTH_TetR"/>
</dbReference>
<dbReference type="InterPro" id="IPR050109">
    <property type="entry name" value="HTH-type_TetR-like_transc_reg"/>
</dbReference>
<name>A0A2U8W6T7_9HYPH</name>
<dbReference type="SUPFAM" id="SSF46689">
    <property type="entry name" value="Homeodomain-like"/>
    <property type="match status" value="2"/>
</dbReference>
<keyword evidence="1" id="KW-0805">Transcription regulation</keyword>
<dbReference type="Gene3D" id="1.10.357.10">
    <property type="entry name" value="Tetracycline Repressor, domain 2"/>
    <property type="match status" value="2"/>
</dbReference>
<gene>
    <name evidence="6" type="ORF">DK389_12805</name>
</gene>
<dbReference type="KEGG" id="mets:DK389_12805"/>
<evidence type="ECO:0000313" key="7">
    <source>
        <dbReference type="Proteomes" id="UP000245926"/>
    </source>
</evidence>
<protein>
    <submittedName>
        <fullName evidence="6">TetR/AcrR family transcriptional regulator</fullName>
    </submittedName>
</protein>
<feature type="domain" description="HTH tetR-type" evidence="5">
    <location>
        <begin position="222"/>
        <end position="282"/>
    </location>
</feature>
<dbReference type="GO" id="GO:0003700">
    <property type="term" value="F:DNA-binding transcription factor activity"/>
    <property type="evidence" value="ECO:0007669"/>
    <property type="project" value="TreeGrafter"/>
</dbReference>
<evidence type="ECO:0000256" key="2">
    <source>
        <dbReference type="ARBA" id="ARBA00023125"/>
    </source>
</evidence>